<dbReference type="Gene3D" id="3.30.160.60">
    <property type="entry name" value="Classic Zinc Finger"/>
    <property type="match status" value="1"/>
</dbReference>
<keyword evidence="6" id="KW-0805">Transcription regulation</keyword>
<feature type="compositionally biased region" description="Low complexity" evidence="12">
    <location>
        <begin position="332"/>
        <end position="349"/>
    </location>
</feature>
<evidence type="ECO:0000256" key="1">
    <source>
        <dbReference type="ARBA" id="ARBA00004123"/>
    </source>
</evidence>
<feature type="domain" description="C2H2-type" evidence="13">
    <location>
        <begin position="1605"/>
        <end position="1633"/>
    </location>
</feature>
<feature type="region of interest" description="Disordered" evidence="12">
    <location>
        <begin position="995"/>
        <end position="1328"/>
    </location>
</feature>
<evidence type="ECO:0000256" key="4">
    <source>
        <dbReference type="ARBA" id="ARBA00022771"/>
    </source>
</evidence>
<comment type="subcellular location">
    <subcellularLocation>
        <location evidence="1">Nucleus</location>
    </subcellularLocation>
</comment>
<evidence type="ECO:0000256" key="2">
    <source>
        <dbReference type="ARBA" id="ARBA00022723"/>
    </source>
</evidence>
<feature type="compositionally biased region" description="Pro residues" evidence="12">
    <location>
        <begin position="1150"/>
        <end position="1170"/>
    </location>
</feature>
<dbReference type="InterPro" id="IPR036236">
    <property type="entry name" value="Znf_C2H2_sf"/>
</dbReference>
<dbReference type="GO" id="GO:0000978">
    <property type="term" value="F:RNA polymerase II cis-regulatory region sequence-specific DNA binding"/>
    <property type="evidence" value="ECO:0007669"/>
    <property type="project" value="TreeGrafter"/>
</dbReference>
<dbReference type="PANTHER" id="PTHR46105:SF5">
    <property type="entry name" value="ZINC FINGER AND BTB DOMAIN-CONTAINING PROTEIN 44 ISOFORM X1"/>
    <property type="match status" value="1"/>
</dbReference>
<keyword evidence="5" id="KW-0862">Zinc</keyword>
<feature type="compositionally biased region" description="Pro residues" evidence="12">
    <location>
        <begin position="1109"/>
        <end position="1120"/>
    </location>
</feature>
<evidence type="ECO:0000256" key="5">
    <source>
        <dbReference type="ARBA" id="ARBA00022833"/>
    </source>
</evidence>
<feature type="compositionally biased region" description="Basic and acidic residues" evidence="12">
    <location>
        <begin position="551"/>
        <end position="562"/>
    </location>
</feature>
<keyword evidence="15" id="KW-1185">Reference proteome</keyword>
<feature type="compositionally biased region" description="Basic and acidic residues" evidence="12">
    <location>
        <begin position="573"/>
        <end position="594"/>
    </location>
</feature>
<dbReference type="GO" id="GO:0008270">
    <property type="term" value="F:zinc ion binding"/>
    <property type="evidence" value="ECO:0007669"/>
    <property type="project" value="UniProtKB-KW"/>
</dbReference>
<keyword evidence="4 10" id="KW-0863">Zinc-finger</keyword>
<keyword evidence="3" id="KW-0677">Repeat</keyword>
<evidence type="ECO:0000313" key="14">
    <source>
        <dbReference type="EMBL" id="ROT69728.1"/>
    </source>
</evidence>
<dbReference type="PROSITE" id="PS50157">
    <property type="entry name" value="ZINC_FINGER_C2H2_2"/>
    <property type="match status" value="3"/>
</dbReference>
<feature type="compositionally biased region" description="Low complexity" evidence="12">
    <location>
        <begin position="704"/>
        <end position="871"/>
    </location>
</feature>
<feature type="compositionally biased region" description="Polar residues" evidence="12">
    <location>
        <begin position="661"/>
        <end position="671"/>
    </location>
</feature>
<reference evidence="14 15" key="1">
    <citation type="submission" date="2018-04" db="EMBL/GenBank/DDBJ databases">
        <authorList>
            <person name="Zhang X."/>
            <person name="Yuan J."/>
            <person name="Li F."/>
            <person name="Xiang J."/>
        </authorList>
    </citation>
    <scope>NUCLEOTIDE SEQUENCE [LARGE SCALE GENOMIC DNA]</scope>
    <source>
        <tissue evidence="14">Muscle</tissue>
    </source>
</reference>
<dbReference type="PRINTS" id="PR01217">
    <property type="entry name" value="PRICHEXTENSN"/>
</dbReference>
<keyword evidence="2" id="KW-0479">Metal-binding</keyword>
<feature type="compositionally biased region" description="Polar residues" evidence="12">
    <location>
        <begin position="508"/>
        <end position="528"/>
    </location>
</feature>
<evidence type="ECO:0000313" key="15">
    <source>
        <dbReference type="Proteomes" id="UP000283509"/>
    </source>
</evidence>
<feature type="compositionally biased region" description="Low complexity" evidence="12">
    <location>
        <begin position="254"/>
        <end position="270"/>
    </location>
</feature>
<keyword evidence="11" id="KW-0175">Coiled coil</keyword>
<proteinExistence type="predicted"/>
<sequence length="1660" mass="181982">MNSMHNSFGGSGGYPGPYPGYVPPPTALPYYNGYPGDLTQVSSPYYGKPAAVPPGYSSGMGSYSAPPINNSSMYYQQYGLGYQYGYTKYGLGSGLGSSLGSNLGYSSELAGASGITPPSLGGLQAPTTDLGLTGSMFSKGKYNGGQGSPSPLTAAGLGVGHGGSSLLSPVTSTPPSPGPHNIPSGLAGTGATPSPPVDIIESKKDLDKMRRCQVCGQVFRLMSECLAHMKSVHAVHEAPLSVYSLQHSAGSHLTQSLSSTTSSGVPSALSTSLGPPNSTRAGGVGAPDSPLMALERMGWGEKQSLLPSLHASPSPLTPAYTPAPAVTPGPQHPSTQHLSSQHMSSQHPPSQHHPQHHSSQHSAQHTSNHHPASQTPPAPHPLMETSQDHHSARTPVSSLSMTYSMRTDTQVSQAHSRHAYSSPTCSVPENIPVSDTRTEIGVSSNYSKPRKTSSYSVSSIIGETKERVIERESNVAHEIPNSLTGQSPTRRQVSPAGRSSMPDGFEQRISQLKQQSAENSHCSRTASRTAAEEYSMPERETQGQKEQVVPDQHHSQQVDVHKGLQMSHGTPDSQKEDQKSLADERRDVPEDLSRHVPSSPTTIHGTLPSLHHVPSRETSHVQEEMMYEKTEKKRHLNSRMEDTSDSTRVNSPQQKEDDRTNSSIVNQQPSPQEVAKEPLSMEKATAVLKEQVSQIGKRSWSPAQSHYVQHQLPQQQQTSYQQTNQQQQPASAAQHQVPQPKHQQAQQSQHQQSQLSQQQSQLSQHQQPQAPQHLQGQQQQQQQQGQQVHHHQGQQSQQNSQQPQQSQHQAQQTQQPSQLSQSQQQPTQISQSQQTQQLSQPQQQSQLTQPQQPPQIQAQHPPQLSQAQQAPKPQPPPSQQPQQHHHPQQQRQPQQPGYSNWSGGVGSGYSGQGTQYPYGYSQGSNSQSSAGGQHPQSPMAAHKSSSYHPMPNNYASPYGASPGSGYPPDLAGRGPPGQQGYPAAHWYAAAGAGRMDSKSGWNIWGGQGHQPAGFPQSYAPYPYPAAGQQQQQKSQLSQQQSQQQHSQPQKQSQPAQPQLPQPSQSLQAQSQQILQSQIMQSQPQPPIQTQHQPPQPQGGPSQALQTQGPQPPQPKTPRPKTPQSQPQPQTAPPHTPQQQPHTPQTQPHTPQQPPHTPQQPPHTPQQPPQTPQQQAPQMQPPQVQPPSHSQPQQTPQQPQPQPQQLPQPQQQQQTHKQQPEPQLQMQPEVPPQSMAATPEPQAAEGSQEALGSRQSEQELEEALDQENAENEEEEQLEHYPPAERANSEDPDFQKEKLAAVDNHMDYQSKSKVTTRPPTNSVPKKPVYKIGPKSKTLAAKQYSQIDDLDDYKCTITVHENGSVNGYGVLPTHPSAVKGNSQSCDSSDSEINSEDGSPTFVQLRPAKRRRKSQSREGIFIGPKRVKQARLVRERQERRHRHLQEQLRQTELEEQIQAIRAEKSSEEDGPLGNMLVKSSIILADSQMEEQDNVEQCIATIKAQQMAVNSSESGNEPDSGDKLSSSSGQVKEVALHSEDRCKWNCLYMLECYVIVKDVQAHPQYGPKVQELLEEYQVDGQHKCKTCGEIIARKADFLVHVDTHKDFMPWECTICGSRFKIRGSLKEHLRYTHMKGRVPCLKCNKVFPTSTLLRQHVKFPSPQVS</sequence>
<feature type="coiled-coil region" evidence="11">
    <location>
        <begin position="1423"/>
        <end position="1450"/>
    </location>
</feature>
<feature type="compositionally biased region" description="Polar residues" evidence="12">
    <location>
        <begin position="271"/>
        <end position="280"/>
    </location>
</feature>
<feature type="region of interest" description="Disordered" evidence="12">
    <location>
        <begin position="254"/>
        <end position="289"/>
    </location>
</feature>
<feature type="compositionally biased region" description="Polar residues" evidence="12">
    <location>
        <begin position="1309"/>
        <end position="1321"/>
    </location>
</feature>
<feature type="compositionally biased region" description="Low complexity" evidence="12">
    <location>
        <begin position="912"/>
        <end position="933"/>
    </location>
</feature>
<feature type="compositionally biased region" description="Low complexity" evidence="12">
    <location>
        <begin position="954"/>
        <end position="968"/>
    </location>
</feature>
<dbReference type="InterPro" id="IPR013087">
    <property type="entry name" value="Znf_C2H2_type"/>
</dbReference>
<dbReference type="EMBL" id="QCYY01002524">
    <property type="protein sequence ID" value="ROT69728.1"/>
    <property type="molecule type" value="Genomic_DNA"/>
</dbReference>
<feature type="compositionally biased region" description="Low complexity" evidence="12">
    <location>
        <begin position="1136"/>
        <end position="1149"/>
    </location>
</feature>
<dbReference type="SMART" id="SM00355">
    <property type="entry name" value="ZnF_C2H2"/>
    <property type="match status" value="4"/>
</dbReference>
<feature type="compositionally biased region" description="Low complexity" evidence="12">
    <location>
        <begin position="889"/>
        <end position="902"/>
    </location>
</feature>
<feature type="compositionally biased region" description="Basic and acidic residues" evidence="12">
    <location>
        <begin position="614"/>
        <end position="631"/>
    </location>
</feature>
<dbReference type="SUPFAM" id="SSF57667">
    <property type="entry name" value="beta-beta-alpha zinc fingers"/>
    <property type="match status" value="1"/>
</dbReference>
<feature type="region of interest" description="Disordered" evidence="12">
    <location>
        <begin position="1504"/>
        <end position="1524"/>
    </location>
</feature>
<evidence type="ECO:0000256" key="3">
    <source>
        <dbReference type="ARBA" id="ARBA00022737"/>
    </source>
</evidence>
<feature type="domain" description="C2H2-type" evidence="13">
    <location>
        <begin position="1577"/>
        <end position="1604"/>
    </location>
</feature>
<feature type="compositionally biased region" description="Polar residues" evidence="12">
    <location>
        <begin position="441"/>
        <end position="457"/>
    </location>
</feature>
<name>A0A423T0C5_PENVA</name>
<reference evidence="14 15" key="2">
    <citation type="submission" date="2019-01" db="EMBL/GenBank/DDBJ databases">
        <title>The decoding of complex shrimp genome reveals the adaptation for benthos swimmer, frequently molting mechanism and breeding impact on genome.</title>
        <authorList>
            <person name="Sun Y."/>
            <person name="Gao Y."/>
            <person name="Yu Y."/>
        </authorList>
    </citation>
    <scope>NUCLEOTIDE SEQUENCE [LARGE SCALE GENOMIC DNA]</scope>
    <source>
        <tissue evidence="14">Muscle</tissue>
    </source>
</reference>
<feature type="domain" description="C2H2-type" evidence="13">
    <location>
        <begin position="210"/>
        <end position="238"/>
    </location>
</feature>
<evidence type="ECO:0000256" key="10">
    <source>
        <dbReference type="PROSITE-ProRule" id="PRU00042"/>
    </source>
</evidence>
<evidence type="ECO:0000259" key="13">
    <source>
        <dbReference type="PROSITE" id="PS50157"/>
    </source>
</evidence>
<feature type="region of interest" description="Disordered" evidence="12">
    <location>
        <begin position="306"/>
        <end position="432"/>
    </location>
</feature>
<feature type="compositionally biased region" description="Polar residues" evidence="12">
    <location>
        <begin position="481"/>
        <end position="492"/>
    </location>
</feature>
<accession>A0A423T0C5</accession>
<feature type="compositionally biased region" description="Low complexity" evidence="12">
    <location>
        <begin position="1206"/>
        <end position="1227"/>
    </location>
</feature>
<feature type="region of interest" description="Disordered" evidence="12">
    <location>
        <begin position="163"/>
        <end position="195"/>
    </location>
</feature>
<dbReference type="GO" id="GO:0005634">
    <property type="term" value="C:nucleus"/>
    <property type="evidence" value="ECO:0007669"/>
    <property type="project" value="UniProtKB-SubCell"/>
</dbReference>
<dbReference type="OrthoDB" id="10020990at2759"/>
<feature type="compositionally biased region" description="Basic and acidic residues" evidence="12">
    <location>
        <begin position="1276"/>
        <end position="1308"/>
    </location>
</feature>
<feature type="compositionally biased region" description="Low complexity" evidence="12">
    <location>
        <begin position="360"/>
        <end position="370"/>
    </location>
</feature>
<feature type="region of interest" description="Disordered" evidence="12">
    <location>
        <begin position="1374"/>
        <end position="1396"/>
    </location>
</feature>
<evidence type="ECO:0000256" key="9">
    <source>
        <dbReference type="ARBA" id="ARBA00023242"/>
    </source>
</evidence>
<evidence type="ECO:0000256" key="11">
    <source>
        <dbReference type="SAM" id="Coils"/>
    </source>
</evidence>
<keyword evidence="7" id="KW-0238">DNA-binding</keyword>
<evidence type="ECO:0000256" key="6">
    <source>
        <dbReference type="ARBA" id="ARBA00023015"/>
    </source>
</evidence>
<dbReference type="GO" id="GO:0000981">
    <property type="term" value="F:DNA-binding transcription factor activity, RNA polymerase II-specific"/>
    <property type="evidence" value="ECO:0007669"/>
    <property type="project" value="TreeGrafter"/>
</dbReference>
<evidence type="ECO:0000256" key="7">
    <source>
        <dbReference type="ARBA" id="ARBA00023125"/>
    </source>
</evidence>
<evidence type="ECO:0000256" key="8">
    <source>
        <dbReference type="ARBA" id="ARBA00023163"/>
    </source>
</evidence>
<dbReference type="Proteomes" id="UP000283509">
    <property type="component" value="Unassembled WGS sequence"/>
</dbReference>
<organism evidence="14 15">
    <name type="scientific">Penaeus vannamei</name>
    <name type="common">Whiteleg shrimp</name>
    <name type="synonym">Litopenaeus vannamei</name>
    <dbReference type="NCBI Taxonomy" id="6689"/>
    <lineage>
        <taxon>Eukaryota</taxon>
        <taxon>Metazoa</taxon>
        <taxon>Ecdysozoa</taxon>
        <taxon>Arthropoda</taxon>
        <taxon>Crustacea</taxon>
        <taxon>Multicrustacea</taxon>
        <taxon>Malacostraca</taxon>
        <taxon>Eumalacostraca</taxon>
        <taxon>Eucarida</taxon>
        <taxon>Decapoda</taxon>
        <taxon>Dendrobranchiata</taxon>
        <taxon>Penaeoidea</taxon>
        <taxon>Penaeidae</taxon>
        <taxon>Penaeus</taxon>
    </lineage>
</organism>
<evidence type="ECO:0000256" key="12">
    <source>
        <dbReference type="SAM" id="MobiDB-lite"/>
    </source>
</evidence>
<comment type="caution">
    <text evidence="14">The sequence shown here is derived from an EMBL/GenBank/DDBJ whole genome shotgun (WGS) entry which is preliminary data.</text>
</comment>
<feature type="compositionally biased region" description="Low complexity" evidence="12">
    <location>
        <begin position="1185"/>
        <end position="1196"/>
    </location>
</feature>
<feature type="region of interest" description="Disordered" evidence="12">
    <location>
        <begin position="476"/>
        <end position="982"/>
    </location>
</feature>
<feature type="compositionally biased region" description="Low complexity" evidence="12">
    <location>
        <begin position="1015"/>
        <end position="1108"/>
    </location>
</feature>
<keyword evidence="8" id="KW-0804">Transcription</keyword>
<feature type="region of interest" description="Disordered" evidence="12">
    <location>
        <begin position="438"/>
        <end position="457"/>
    </location>
</feature>
<dbReference type="PANTHER" id="PTHR46105">
    <property type="entry name" value="AGAP004733-PA"/>
    <property type="match status" value="1"/>
</dbReference>
<feature type="compositionally biased region" description="Acidic residues" evidence="12">
    <location>
        <begin position="1257"/>
        <end position="1275"/>
    </location>
</feature>
<keyword evidence="9" id="KW-0539">Nucleus</keyword>
<feature type="compositionally biased region" description="Polar residues" evidence="12">
    <location>
        <begin position="394"/>
        <end position="427"/>
    </location>
</feature>
<dbReference type="PROSITE" id="PS00028">
    <property type="entry name" value="ZINC_FINGER_C2H2_1"/>
    <property type="match status" value="3"/>
</dbReference>
<dbReference type="InterPro" id="IPR050457">
    <property type="entry name" value="ZnFinger_BTB_dom_contain"/>
</dbReference>
<gene>
    <name evidence="14" type="ORF">C7M84_012050</name>
</gene>
<protein>
    <recommendedName>
        <fullName evidence="13">C2H2-type domain-containing protein</fullName>
    </recommendedName>
</protein>
<feature type="compositionally biased region" description="Low complexity" evidence="12">
    <location>
        <begin position="306"/>
        <end position="324"/>
    </location>
</feature>